<keyword evidence="9" id="KW-0472">Membrane</keyword>
<dbReference type="InterPro" id="IPR013083">
    <property type="entry name" value="Znf_RING/FYVE/PHD"/>
</dbReference>
<evidence type="ECO:0000256" key="9">
    <source>
        <dbReference type="SAM" id="Phobius"/>
    </source>
</evidence>
<protein>
    <recommendedName>
        <fullName evidence="2">RING-type E3 ubiquitin transferase</fullName>
        <ecNumber evidence="2">2.3.2.27</ecNumber>
    </recommendedName>
</protein>
<gene>
    <name evidence="12" type="ORF">URODEC1_LOCUS120524</name>
    <name evidence="11" type="ORF">URODEC1_LOCUS90267</name>
</gene>
<dbReference type="PANTHER" id="PTHR14155:SF518">
    <property type="entry name" value="RING-TYPE DOMAIN-CONTAINING PROTEIN"/>
    <property type="match status" value="1"/>
</dbReference>
<evidence type="ECO:0000313" key="12">
    <source>
        <dbReference type="EMBL" id="CAM0147020.1"/>
    </source>
</evidence>
<dbReference type="PROSITE" id="PS50089">
    <property type="entry name" value="ZF_RING_2"/>
    <property type="match status" value="1"/>
</dbReference>
<dbReference type="SMART" id="SM00184">
    <property type="entry name" value="RING"/>
    <property type="match status" value="1"/>
</dbReference>
<evidence type="ECO:0000256" key="7">
    <source>
        <dbReference type="PROSITE-ProRule" id="PRU00175"/>
    </source>
</evidence>
<reference evidence="12" key="1">
    <citation type="submission" date="2024-10" db="EMBL/GenBank/DDBJ databases">
        <authorList>
            <person name="Ryan C."/>
        </authorList>
    </citation>
    <scope>NUCLEOTIDE SEQUENCE [LARGE SCALE GENOMIC DNA]</scope>
</reference>
<dbReference type="InterPro" id="IPR001841">
    <property type="entry name" value="Znf_RING"/>
</dbReference>
<dbReference type="Pfam" id="PF13639">
    <property type="entry name" value="zf-RING_2"/>
    <property type="match status" value="1"/>
</dbReference>
<dbReference type="EMBL" id="OZ075145">
    <property type="protein sequence ID" value="CAL5048124.1"/>
    <property type="molecule type" value="Genomic_DNA"/>
</dbReference>
<evidence type="ECO:0000256" key="6">
    <source>
        <dbReference type="ARBA" id="ARBA00024209"/>
    </source>
</evidence>
<sequence length="260" mass="28680">MSFPFPPGFNFPPITLPPPSPVYWHPPPPPSNNDNSTIAGLAIAFGVFFVVITCACKVCAKNREDADANGTQPATTVVVLAARPRSTPSSVPVPPDPWYDDYGEQQLRRPRSDGGDVYGEQQLHRPRSDGGDVYGEQQLRRPRSDVGDVYGEQQLRRARRDGGDEERRRPQRVSPADLPSFPYNRSVRHNVTGGDGEEEASCSVCLGAFQTGETVRLLPVCLHLFHVECIDPWLDMHSTCPICRSGIDPTTDSRLLHPPV</sequence>
<feature type="region of interest" description="Disordered" evidence="8">
    <location>
        <begin position="82"/>
        <end position="185"/>
    </location>
</feature>
<comment type="similarity">
    <text evidence="6">Belongs to the RING-type zinc finger family. ATL subfamily.</text>
</comment>
<evidence type="ECO:0000256" key="5">
    <source>
        <dbReference type="ARBA" id="ARBA00022833"/>
    </source>
</evidence>
<name>A0ABC9GX87_9POAL</name>
<keyword evidence="9" id="KW-1133">Transmembrane helix</keyword>
<dbReference type="AlphaFoldDB" id="A0ABC9GX87"/>
<comment type="catalytic activity">
    <reaction evidence="1">
        <text>S-ubiquitinyl-[E2 ubiquitin-conjugating enzyme]-L-cysteine + [acceptor protein]-L-lysine = [E2 ubiquitin-conjugating enzyme]-L-cysteine + N(6)-ubiquitinyl-[acceptor protein]-L-lysine.</text>
        <dbReference type="EC" id="2.3.2.27"/>
    </reaction>
</comment>
<keyword evidence="9" id="KW-0812">Transmembrane</keyword>
<dbReference type="EMBL" id="CAXIPR030000782">
    <property type="protein sequence ID" value="CAM0147020.1"/>
    <property type="molecule type" value="Genomic_DNA"/>
</dbReference>
<evidence type="ECO:0000256" key="2">
    <source>
        <dbReference type="ARBA" id="ARBA00012483"/>
    </source>
</evidence>
<keyword evidence="3" id="KW-0479">Metal-binding</keyword>
<evidence type="ECO:0000313" key="13">
    <source>
        <dbReference type="Proteomes" id="UP001497457"/>
    </source>
</evidence>
<dbReference type="CDD" id="cd16461">
    <property type="entry name" value="RING-H2_EL5-like"/>
    <property type="match status" value="1"/>
</dbReference>
<evidence type="ECO:0000259" key="10">
    <source>
        <dbReference type="PROSITE" id="PS50089"/>
    </source>
</evidence>
<dbReference type="GO" id="GO:0008270">
    <property type="term" value="F:zinc ion binding"/>
    <property type="evidence" value="ECO:0007669"/>
    <property type="project" value="UniProtKB-KW"/>
</dbReference>
<dbReference type="Proteomes" id="UP001497457">
    <property type="component" value="Chromosome 35b"/>
</dbReference>
<dbReference type="Proteomes" id="UP001497457">
    <property type="component" value="Unassembled WGS sequence"/>
</dbReference>
<dbReference type="Gene3D" id="3.30.40.10">
    <property type="entry name" value="Zinc/RING finger domain, C3HC4 (zinc finger)"/>
    <property type="match status" value="1"/>
</dbReference>
<keyword evidence="5" id="KW-0862">Zinc</keyword>
<dbReference type="GO" id="GO:0061630">
    <property type="term" value="F:ubiquitin protein ligase activity"/>
    <property type="evidence" value="ECO:0007669"/>
    <property type="project" value="UniProtKB-EC"/>
</dbReference>
<keyword evidence="4 7" id="KW-0863">Zinc-finger</keyword>
<accession>A0ABC9GX87</accession>
<dbReference type="FunFam" id="3.30.40.10:FF:000984">
    <property type="entry name" value="Putative RING zinc finger domain superfamily protein"/>
    <property type="match status" value="1"/>
</dbReference>
<evidence type="ECO:0000313" key="11">
    <source>
        <dbReference type="EMBL" id="CAL5048124.1"/>
    </source>
</evidence>
<organism evidence="12 13">
    <name type="scientific">Urochloa decumbens</name>
    <dbReference type="NCBI Taxonomy" id="240449"/>
    <lineage>
        <taxon>Eukaryota</taxon>
        <taxon>Viridiplantae</taxon>
        <taxon>Streptophyta</taxon>
        <taxon>Embryophyta</taxon>
        <taxon>Tracheophyta</taxon>
        <taxon>Spermatophyta</taxon>
        <taxon>Magnoliopsida</taxon>
        <taxon>Liliopsida</taxon>
        <taxon>Poales</taxon>
        <taxon>Poaceae</taxon>
        <taxon>PACMAD clade</taxon>
        <taxon>Panicoideae</taxon>
        <taxon>Panicodae</taxon>
        <taxon>Paniceae</taxon>
        <taxon>Melinidinae</taxon>
        <taxon>Urochloa</taxon>
    </lineage>
</organism>
<evidence type="ECO:0000256" key="1">
    <source>
        <dbReference type="ARBA" id="ARBA00000900"/>
    </source>
</evidence>
<dbReference type="EC" id="2.3.2.27" evidence="2"/>
<feature type="transmembrane region" description="Helical" evidence="9">
    <location>
        <begin position="38"/>
        <end position="60"/>
    </location>
</feature>
<evidence type="ECO:0000256" key="8">
    <source>
        <dbReference type="SAM" id="MobiDB-lite"/>
    </source>
</evidence>
<dbReference type="PANTHER" id="PTHR14155">
    <property type="entry name" value="RING FINGER DOMAIN-CONTAINING"/>
    <property type="match status" value="1"/>
</dbReference>
<feature type="domain" description="RING-type" evidence="10">
    <location>
        <begin position="202"/>
        <end position="244"/>
    </location>
</feature>
<evidence type="ECO:0000256" key="3">
    <source>
        <dbReference type="ARBA" id="ARBA00022723"/>
    </source>
</evidence>
<proteinExistence type="inferred from homology"/>
<evidence type="ECO:0000256" key="4">
    <source>
        <dbReference type="ARBA" id="ARBA00022771"/>
    </source>
</evidence>
<dbReference type="SUPFAM" id="SSF57850">
    <property type="entry name" value="RING/U-box"/>
    <property type="match status" value="1"/>
</dbReference>
<dbReference type="InterPro" id="IPR053238">
    <property type="entry name" value="RING-H2_zinc_finger"/>
</dbReference>
<keyword evidence="13" id="KW-1185">Reference proteome</keyword>